<proteinExistence type="predicted"/>
<dbReference type="RefSeq" id="XP_075108158.1">
    <property type="nucleotide sequence ID" value="XM_075252057.1"/>
</dbReference>
<sequence length="436" mass="49393">MKEIGEEVGINGTVTPILAKTIENLATPSQIAEITLTSKTTRRNQSESEGESAVPPIATEVTQIRVGSVDKKQAIRQWTEIVQNSTDKGKNVTTMEGRKSWADEVEEELNTPPPKGSIWDKFDIIKINKAGFKLQFVAPVVHGESSITDIELDDIATEIEYWSFVVVCYVLGAHPPFEVIKSYIQRLWGKHRISQIAMLKNGIILVRFDSVAEKNDVLQGNIFHFDNKPLIVKAWNPDMEFSKEEIQTVPIWIKLPGLDFKYWSPKGLSKIGSLVGKPLMVDQNTEKKAGLNFARLLVEVGMDVKLPDTLVFRNEKGYLIEQKVLYDWRPTLCKFCHQYGHDIAKCRKNNYVTENKIIGEQDEAVQLKQGIDPTKTQKERLGAEEQTKKPPVGKQHGDANKENQPLKLVVKEQKDQTTTSWITPKSQARKQFKTQQ</sequence>
<name>A0AC58UF81_TOBAC</name>
<evidence type="ECO:0000313" key="2">
    <source>
        <dbReference type="RefSeq" id="XP_075108158.1"/>
    </source>
</evidence>
<dbReference type="Proteomes" id="UP000790787">
    <property type="component" value="Chromosome 4"/>
</dbReference>
<evidence type="ECO:0000313" key="1">
    <source>
        <dbReference type="Proteomes" id="UP000790787"/>
    </source>
</evidence>
<reference evidence="1" key="1">
    <citation type="journal article" date="2014" name="Nat. Commun.">
        <title>The tobacco genome sequence and its comparison with those of tomato and potato.</title>
        <authorList>
            <person name="Sierro N."/>
            <person name="Battey J.N."/>
            <person name="Ouadi S."/>
            <person name="Bakaher N."/>
            <person name="Bovet L."/>
            <person name="Willig A."/>
            <person name="Goepfert S."/>
            <person name="Peitsch M.C."/>
            <person name="Ivanov N.V."/>
        </authorList>
    </citation>
    <scope>NUCLEOTIDE SEQUENCE [LARGE SCALE GENOMIC DNA]</scope>
</reference>
<gene>
    <name evidence="2" type="primary">LOC142180331</name>
</gene>
<accession>A0AC58UF81</accession>
<reference evidence="2" key="2">
    <citation type="submission" date="2025-08" db="UniProtKB">
        <authorList>
            <consortium name="RefSeq"/>
        </authorList>
    </citation>
    <scope>IDENTIFICATION</scope>
    <source>
        <tissue evidence="2">Leaf</tissue>
    </source>
</reference>
<protein>
    <submittedName>
        <fullName evidence="2">Uncharacterized protein LOC142180331</fullName>
    </submittedName>
</protein>
<organism evidence="1 2">
    <name type="scientific">Nicotiana tabacum</name>
    <name type="common">Common tobacco</name>
    <dbReference type="NCBI Taxonomy" id="4097"/>
    <lineage>
        <taxon>Eukaryota</taxon>
        <taxon>Viridiplantae</taxon>
        <taxon>Streptophyta</taxon>
        <taxon>Embryophyta</taxon>
        <taxon>Tracheophyta</taxon>
        <taxon>Spermatophyta</taxon>
        <taxon>Magnoliopsida</taxon>
        <taxon>eudicotyledons</taxon>
        <taxon>Gunneridae</taxon>
        <taxon>Pentapetalae</taxon>
        <taxon>asterids</taxon>
        <taxon>lamiids</taxon>
        <taxon>Solanales</taxon>
        <taxon>Solanaceae</taxon>
        <taxon>Nicotianoideae</taxon>
        <taxon>Nicotianeae</taxon>
        <taxon>Nicotiana</taxon>
    </lineage>
</organism>
<keyword evidence="1" id="KW-1185">Reference proteome</keyword>